<proteinExistence type="predicted"/>
<organism evidence="3 4">
    <name type="scientific">Stieleria marina</name>
    <dbReference type="NCBI Taxonomy" id="1930275"/>
    <lineage>
        <taxon>Bacteria</taxon>
        <taxon>Pseudomonadati</taxon>
        <taxon>Planctomycetota</taxon>
        <taxon>Planctomycetia</taxon>
        <taxon>Pirellulales</taxon>
        <taxon>Pirellulaceae</taxon>
        <taxon>Stieleria</taxon>
    </lineage>
</organism>
<accession>A0A517NTG3</accession>
<feature type="transmembrane region" description="Helical" evidence="2">
    <location>
        <begin position="61"/>
        <end position="79"/>
    </location>
</feature>
<keyword evidence="2" id="KW-1133">Transmembrane helix</keyword>
<feature type="region of interest" description="Disordered" evidence="1">
    <location>
        <begin position="224"/>
        <end position="248"/>
    </location>
</feature>
<dbReference type="AlphaFoldDB" id="A0A517NTG3"/>
<reference evidence="3 4" key="1">
    <citation type="submission" date="2019-02" db="EMBL/GenBank/DDBJ databases">
        <title>Deep-cultivation of Planctomycetes and their phenomic and genomic characterization uncovers novel biology.</title>
        <authorList>
            <person name="Wiegand S."/>
            <person name="Jogler M."/>
            <person name="Boedeker C."/>
            <person name="Pinto D."/>
            <person name="Vollmers J."/>
            <person name="Rivas-Marin E."/>
            <person name="Kohn T."/>
            <person name="Peeters S.H."/>
            <person name="Heuer A."/>
            <person name="Rast P."/>
            <person name="Oberbeckmann S."/>
            <person name="Bunk B."/>
            <person name="Jeske O."/>
            <person name="Meyerdierks A."/>
            <person name="Storesund J.E."/>
            <person name="Kallscheuer N."/>
            <person name="Luecker S."/>
            <person name="Lage O.M."/>
            <person name="Pohl T."/>
            <person name="Merkel B.J."/>
            <person name="Hornburger P."/>
            <person name="Mueller R.-W."/>
            <person name="Bruemmer F."/>
            <person name="Labrenz M."/>
            <person name="Spormann A.M."/>
            <person name="Op den Camp H."/>
            <person name="Overmann J."/>
            <person name="Amann R."/>
            <person name="Jetten M.S.M."/>
            <person name="Mascher T."/>
            <person name="Medema M.H."/>
            <person name="Devos D.P."/>
            <person name="Kaster A.-K."/>
            <person name="Ovreas L."/>
            <person name="Rohde M."/>
            <person name="Galperin M.Y."/>
            <person name="Jogler C."/>
        </authorList>
    </citation>
    <scope>NUCLEOTIDE SEQUENCE [LARGE SCALE GENOMIC DNA]</scope>
    <source>
        <strain evidence="3 4">K23_9</strain>
    </source>
</reference>
<name>A0A517NTG3_9BACT</name>
<gene>
    <name evidence="3" type="ORF">K239x_23670</name>
</gene>
<evidence type="ECO:0000313" key="4">
    <source>
        <dbReference type="Proteomes" id="UP000319817"/>
    </source>
</evidence>
<dbReference type="RefSeq" id="WP_145417969.1">
    <property type="nucleotide sequence ID" value="NZ_CP036526.1"/>
</dbReference>
<evidence type="ECO:0000256" key="1">
    <source>
        <dbReference type="SAM" id="MobiDB-lite"/>
    </source>
</evidence>
<dbReference type="EMBL" id="CP036526">
    <property type="protein sequence ID" value="QDT10411.1"/>
    <property type="molecule type" value="Genomic_DNA"/>
</dbReference>
<protein>
    <submittedName>
        <fullName evidence="3">Uncharacterized protein</fullName>
    </submittedName>
</protein>
<feature type="transmembrane region" description="Helical" evidence="2">
    <location>
        <begin position="26"/>
        <end position="46"/>
    </location>
</feature>
<feature type="transmembrane region" description="Helical" evidence="2">
    <location>
        <begin position="86"/>
        <end position="103"/>
    </location>
</feature>
<sequence length="248" mass="27375">MTESRALELSVQPSIADVLVSFPARLACYAVIAFALVQVLFIGLLARGTSFIGAENGPVEMAQVYLALFASACLFYAAYRCRRGRAGLITCAAMVGYAAARESDSIFETLLFDDAYKYLVGLPLFLVAVTALLIDRRRVVREAMWLVRQPAITLFALGGIYLCTFCQVLDRPDMWTSISSLEERTQTKAMVEEFAELFAYAILAFAGIEALAMAHRLDSDVESDSRAIARDNDETEEPRDDVRPRIAA</sequence>
<keyword evidence="2" id="KW-0812">Transmembrane</keyword>
<keyword evidence="2" id="KW-0472">Membrane</keyword>
<evidence type="ECO:0000313" key="3">
    <source>
        <dbReference type="EMBL" id="QDT10411.1"/>
    </source>
</evidence>
<evidence type="ECO:0000256" key="2">
    <source>
        <dbReference type="SAM" id="Phobius"/>
    </source>
</evidence>
<keyword evidence="4" id="KW-1185">Reference proteome</keyword>
<feature type="transmembrane region" description="Helical" evidence="2">
    <location>
        <begin position="197"/>
        <end position="217"/>
    </location>
</feature>
<dbReference type="OrthoDB" id="282179at2"/>
<feature type="transmembrane region" description="Helical" evidence="2">
    <location>
        <begin position="115"/>
        <end position="134"/>
    </location>
</feature>
<dbReference type="Proteomes" id="UP000319817">
    <property type="component" value="Chromosome"/>
</dbReference>